<keyword evidence="4" id="KW-1185">Reference proteome</keyword>
<gene>
    <name evidence="3" type="ORF">L596_022722</name>
</gene>
<protein>
    <recommendedName>
        <fullName evidence="2">C-type lectin domain-containing protein</fullName>
    </recommendedName>
</protein>
<dbReference type="PROSITE" id="PS50041">
    <property type="entry name" value="C_TYPE_LECTIN_2"/>
    <property type="match status" value="1"/>
</dbReference>
<dbReference type="InterPro" id="IPR016187">
    <property type="entry name" value="CTDL_fold"/>
</dbReference>
<dbReference type="EMBL" id="AZBU02000007">
    <property type="protein sequence ID" value="TKR70736.1"/>
    <property type="molecule type" value="Genomic_DNA"/>
</dbReference>
<feature type="chain" id="PRO_5020780863" description="C-type lectin domain-containing protein" evidence="1">
    <location>
        <begin position="20"/>
        <end position="170"/>
    </location>
</feature>
<evidence type="ECO:0000313" key="4">
    <source>
        <dbReference type="Proteomes" id="UP000298663"/>
    </source>
</evidence>
<dbReference type="Gene3D" id="3.10.100.10">
    <property type="entry name" value="Mannose-Binding Protein A, subunit A"/>
    <property type="match status" value="1"/>
</dbReference>
<dbReference type="Pfam" id="PF00059">
    <property type="entry name" value="Lectin_C"/>
    <property type="match status" value="1"/>
</dbReference>
<feature type="signal peptide" evidence="1">
    <location>
        <begin position="1"/>
        <end position="19"/>
    </location>
</feature>
<dbReference type="InterPro" id="IPR001304">
    <property type="entry name" value="C-type_lectin-like"/>
</dbReference>
<proteinExistence type="predicted"/>
<reference evidence="3 4" key="1">
    <citation type="journal article" date="2015" name="Genome Biol.">
        <title>Comparative genomics of Steinernema reveals deeply conserved gene regulatory networks.</title>
        <authorList>
            <person name="Dillman A.R."/>
            <person name="Macchietto M."/>
            <person name="Porter C.F."/>
            <person name="Rogers A."/>
            <person name="Williams B."/>
            <person name="Antoshechkin I."/>
            <person name="Lee M.M."/>
            <person name="Goodwin Z."/>
            <person name="Lu X."/>
            <person name="Lewis E.E."/>
            <person name="Goodrich-Blair H."/>
            <person name="Stock S.P."/>
            <person name="Adams B.J."/>
            <person name="Sternberg P.W."/>
            <person name="Mortazavi A."/>
        </authorList>
    </citation>
    <scope>NUCLEOTIDE SEQUENCE [LARGE SCALE GENOMIC DNA]</scope>
    <source>
        <strain evidence="3 4">ALL</strain>
    </source>
</reference>
<dbReference type="PANTHER" id="PTHR22803">
    <property type="entry name" value="MANNOSE, PHOSPHOLIPASE, LECTIN RECEPTOR RELATED"/>
    <property type="match status" value="1"/>
</dbReference>
<comment type="caution">
    <text evidence="3">The sequence shown here is derived from an EMBL/GenBank/DDBJ whole genome shotgun (WGS) entry which is preliminary data.</text>
</comment>
<accession>A0A4U5MMJ1</accession>
<dbReference type="SUPFAM" id="SSF56436">
    <property type="entry name" value="C-type lectin-like"/>
    <property type="match status" value="1"/>
</dbReference>
<dbReference type="InterPro" id="IPR016186">
    <property type="entry name" value="C-type_lectin-like/link_sf"/>
</dbReference>
<organism evidence="3 4">
    <name type="scientific">Steinernema carpocapsae</name>
    <name type="common">Entomopathogenic nematode</name>
    <dbReference type="NCBI Taxonomy" id="34508"/>
    <lineage>
        <taxon>Eukaryota</taxon>
        <taxon>Metazoa</taxon>
        <taxon>Ecdysozoa</taxon>
        <taxon>Nematoda</taxon>
        <taxon>Chromadorea</taxon>
        <taxon>Rhabditida</taxon>
        <taxon>Tylenchina</taxon>
        <taxon>Panagrolaimomorpha</taxon>
        <taxon>Strongyloidoidea</taxon>
        <taxon>Steinernematidae</taxon>
        <taxon>Steinernema</taxon>
    </lineage>
</organism>
<dbReference type="STRING" id="34508.A0A4U5MMJ1"/>
<evidence type="ECO:0000259" key="2">
    <source>
        <dbReference type="PROSITE" id="PS50041"/>
    </source>
</evidence>
<reference evidence="3 4" key="2">
    <citation type="journal article" date="2019" name="G3 (Bethesda)">
        <title>Hybrid Assembly of the Genome of the Entomopathogenic Nematode Steinernema carpocapsae Identifies the X-Chromosome.</title>
        <authorList>
            <person name="Serra L."/>
            <person name="Macchietto M."/>
            <person name="Macias-Munoz A."/>
            <person name="McGill C.J."/>
            <person name="Rodriguez I.M."/>
            <person name="Rodriguez B."/>
            <person name="Murad R."/>
            <person name="Mortazavi A."/>
        </authorList>
    </citation>
    <scope>NUCLEOTIDE SEQUENCE [LARGE SCALE GENOMIC DNA]</scope>
    <source>
        <strain evidence="3 4">ALL</strain>
    </source>
</reference>
<dbReference type="AlphaFoldDB" id="A0A4U5MMJ1"/>
<dbReference type="CDD" id="cd00037">
    <property type="entry name" value="CLECT"/>
    <property type="match status" value="1"/>
</dbReference>
<dbReference type="Proteomes" id="UP000298663">
    <property type="component" value="Unassembled WGS sequence"/>
</dbReference>
<dbReference type="SMART" id="SM00034">
    <property type="entry name" value="CLECT"/>
    <property type="match status" value="1"/>
</dbReference>
<keyword evidence="1" id="KW-0732">Signal</keyword>
<sequence length="170" mass="19691">MLWQGLSFLALVTTLNVIAAPSCSENAILSPDGIRQDYEALKSLQKRQITVLWDRPTYEYYFATRDWKNWEEARKFCNATGGVLATIHSKYEDLYIRKNCGDDCWIGAQWHTDDTVFYWIDNSTMSYTGWGPDEPLRNSGTFDCVKIDKYDGWTTATCTKPYPFVCKRYA</sequence>
<evidence type="ECO:0000313" key="3">
    <source>
        <dbReference type="EMBL" id="TKR70736.1"/>
    </source>
</evidence>
<name>A0A4U5MMJ1_STECR</name>
<dbReference type="InterPro" id="IPR050111">
    <property type="entry name" value="C-type_lectin/snaclec_domain"/>
</dbReference>
<feature type="domain" description="C-type lectin" evidence="2">
    <location>
        <begin position="55"/>
        <end position="167"/>
    </location>
</feature>
<evidence type="ECO:0000256" key="1">
    <source>
        <dbReference type="SAM" id="SignalP"/>
    </source>
</evidence>
<dbReference type="OrthoDB" id="5877743at2759"/>